<gene>
    <name evidence="1" type="ORF">AKJ52_00500</name>
</gene>
<keyword evidence="2" id="KW-1185">Reference proteome</keyword>
<evidence type="ECO:0000313" key="1">
    <source>
        <dbReference type="EMBL" id="KXB07322.1"/>
    </source>
</evidence>
<sequence>MLISSRLLFSFIPGMKAVYSVPTVGTNETDNFKKKGFPYLCLTRTIFSYEIRELSSSSCEFIPHVLHNLPSFILLYFPGKEKQFSKEK</sequence>
<dbReference type="AlphaFoldDB" id="A0A133VLK0"/>
<comment type="caution">
    <text evidence="1">The sequence shown here is derived from an EMBL/GenBank/DDBJ whole genome shotgun (WGS) entry which is preliminary data.</text>
</comment>
<organism evidence="1 2">
    <name type="scientific">candidate division MSBL1 archaeon SCGC-AAA382C18</name>
    <dbReference type="NCBI Taxonomy" id="1698281"/>
    <lineage>
        <taxon>Archaea</taxon>
        <taxon>Methanobacteriati</taxon>
        <taxon>Methanobacteriota</taxon>
        <taxon>candidate division MSBL1</taxon>
    </lineage>
</organism>
<dbReference type="EMBL" id="LHYF01000004">
    <property type="protein sequence ID" value="KXB07322.1"/>
    <property type="molecule type" value="Genomic_DNA"/>
</dbReference>
<reference evidence="1 2" key="1">
    <citation type="journal article" date="2016" name="Sci. Rep.">
        <title>Metabolic traits of an uncultured archaeal lineage -MSBL1- from brine pools of the Red Sea.</title>
        <authorList>
            <person name="Mwirichia R."/>
            <person name="Alam I."/>
            <person name="Rashid M."/>
            <person name="Vinu M."/>
            <person name="Ba-Alawi W."/>
            <person name="Anthony Kamau A."/>
            <person name="Kamanda Ngugi D."/>
            <person name="Goker M."/>
            <person name="Klenk H.P."/>
            <person name="Bajic V."/>
            <person name="Stingl U."/>
        </authorList>
    </citation>
    <scope>NUCLEOTIDE SEQUENCE [LARGE SCALE GENOMIC DNA]</scope>
    <source>
        <strain evidence="1">SCGC-AAA382C18</strain>
    </source>
</reference>
<evidence type="ECO:0000313" key="2">
    <source>
        <dbReference type="Proteomes" id="UP000070404"/>
    </source>
</evidence>
<accession>A0A133VLK0</accession>
<proteinExistence type="predicted"/>
<dbReference type="Proteomes" id="UP000070404">
    <property type="component" value="Unassembled WGS sequence"/>
</dbReference>
<name>A0A133VLK0_9EURY</name>
<protein>
    <submittedName>
        <fullName evidence="1">Uncharacterized protein</fullName>
    </submittedName>
</protein>